<accession>A0ABT5ML64</accession>
<gene>
    <name evidence="2" type="ORF">PTQ27_00385</name>
</gene>
<dbReference type="RefSeq" id="WP_273748584.1">
    <property type="nucleotide sequence ID" value="NZ_JAQSJE010000001.1"/>
</dbReference>
<organism evidence="2 3">
    <name type="scientific">Mannheimia cairinae</name>
    <dbReference type="NCBI Taxonomy" id="3025936"/>
    <lineage>
        <taxon>Bacteria</taxon>
        <taxon>Pseudomonadati</taxon>
        <taxon>Pseudomonadota</taxon>
        <taxon>Gammaproteobacteria</taxon>
        <taxon>Pasteurellales</taxon>
        <taxon>Pasteurellaceae</taxon>
        <taxon>Mannheimia</taxon>
    </lineage>
</organism>
<evidence type="ECO:0000313" key="2">
    <source>
        <dbReference type="EMBL" id="MDD0822933.1"/>
    </source>
</evidence>
<dbReference type="Proteomes" id="UP001221909">
    <property type="component" value="Unassembled WGS sequence"/>
</dbReference>
<dbReference type="PROSITE" id="PS51257">
    <property type="entry name" value="PROKAR_LIPOPROTEIN"/>
    <property type="match status" value="1"/>
</dbReference>
<protein>
    <submittedName>
        <fullName evidence="2">DUF5358 family protein</fullName>
    </submittedName>
</protein>
<feature type="signal peptide" evidence="1">
    <location>
        <begin position="1"/>
        <end position="18"/>
    </location>
</feature>
<keyword evidence="1" id="KW-0732">Signal</keyword>
<name>A0ABT5ML64_9PAST</name>
<reference evidence="2 3" key="1">
    <citation type="submission" date="2023-02" db="EMBL/GenBank/DDBJ databases">
        <title>Mannheimia cairiniae sp. nov., a novel species of Mannheimia obtained from moscovy ducks (Cairina moschata) and reclassification of Mannheimia ovis as heterotypic synonym of Mannheimia pernigra.</title>
        <authorList>
            <person name="Christensen H."/>
        </authorList>
    </citation>
    <scope>NUCLEOTIDE SEQUENCE [LARGE SCALE GENOMIC DNA]</scope>
    <source>
        <strain evidence="2 3">AT1</strain>
    </source>
</reference>
<keyword evidence="3" id="KW-1185">Reference proteome</keyword>
<proteinExistence type="predicted"/>
<evidence type="ECO:0000313" key="3">
    <source>
        <dbReference type="Proteomes" id="UP001221909"/>
    </source>
</evidence>
<dbReference type="InterPro" id="IPR035279">
    <property type="entry name" value="DUF5358"/>
</dbReference>
<sequence>MLKKASIILFFGTSCAFASNPENSTALSEPQYKISEIDMKILIRQLNNIEQCIYPDLAKPDYKKIYDSWSVTENLTMQYFERQILKELLGEENSQIMLTDESSMNYFYSLHQKLNHQKANVDKERCEAFKPRYKEIYQRVQNTLPKVYR</sequence>
<evidence type="ECO:0000256" key="1">
    <source>
        <dbReference type="SAM" id="SignalP"/>
    </source>
</evidence>
<comment type="caution">
    <text evidence="2">The sequence shown here is derived from an EMBL/GenBank/DDBJ whole genome shotgun (WGS) entry which is preliminary data.</text>
</comment>
<dbReference type="EMBL" id="JAQSJE010000001">
    <property type="protein sequence ID" value="MDD0822933.1"/>
    <property type="molecule type" value="Genomic_DNA"/>
</dbReference>
<feature type="chain" id="PRO_5046036556" evidence="1">
    <location>
        <begin position="19"/>
        <end position="149"/>
    </location>
</feature>
<dbReference type="Pfam" id="PF17311">
    <property type="entry name" value="DUF5358"/>
    <property type="match status" value="1"/>
</dbReference>